<keyword evidence="2 6" id="KW-0479">Metal-binding</keyword>
<dbReference type="AlphaFoldDB" id="A0A2S6MWF3"/>
<dbReference type="GO" id="GO:0016702">
    <property type="term" value="F:oxidoreductase activity, acting on single donors with incorporation of molecular oxygen, incorporation of two atoms of oxygen"/>
    <property type="evidence" value="ECO:0007669"/>
    <property type="project" value="InterPro"/>
</dbReference>
<feature type="binding site" evidence="6">
    <location>
        <position position="93"/>
    </location>
    <ligand>
        <name>Fe cation</name>
        <dbReference type="ChEBI" id="CHEBI:24875"/>
        <note>catalytic</note>
    </ligand>
</feature>
<evidence type="ECO:0000256" key="5">
    <source>
        <dbReference type="ARBA" id="ARBA00023004"/>
    </source>
</evidence>
<dbReference type="PANTHER" id="PTHR12918">
    <property type="entry name" value="CYSTEINE DIOXYGENASE"/>
    <property type="match status" value="1"/>
</dbReference>
<protein>
    <submittedName>
        <fullName evidence="7">Cysteine dioxygenase</fullName>
    </submittedName>
</protein>
<name>A0A2S6MWF3_RHOGL</name>
<evidence type="ECO:0000256" key="2">
    <source>
        <dbReference type="ARBA" id="ARBA00022723"/>
    </source>
</evidence>
<dbReference type="Gene3D" id="1.20.5.440">
    <property type="entry name" value="ATP synthase delta/epsilon subunit, C-terminal domain"/>
    <property type="match status" value="1"/>
</dbReference>
<comment type="caution">
    <text evidence="7">The sequence shown here is derived from an EMBL/GenBank/DDBJ whole genome shotgun (WGS) entry which is preliminary data.</text>
</comment>
<dbReference type="PANTHER" id="PTHR12918:SF1">
    <property type="entry name" value="CYSTEINE DIOXYGENASE TYPE 1"/>
    <property type="match status" value="1"/>
</dbReference>
<dbReference type="SUPFAM" id="SSF51182">
    <property type="entry name" value="RmlC-like cupins"/>
    <property type="match status" value="1"/>
</dbReference>
<dbReference type="RefSeq" id="WP_104522454.1">
    <property type="nucleotide sequence ID" value="NZ_NHRY01000267.1"/>
</dbReference>
<dbReference type="OrthoDB" id="7059163at2"/>
<proteinExistence type="inferred from homology"/>
<sequence>MCSQTSPSPPRLGQFIAAFTRLLDTAPAEDVILQRGGALLATLVAQDDWLPEPFAAPDPLRYRQYLLHCDRQERFCVVSFVWGPGQRTPVHNHTVWGLVGMLRGKEIAQDYTLAPNGHLIAGKRHRLSPGQITAVSPRIGDIHTVENALPDSSSVSIHVYGANIGTLPRTAFDLETGAPKTFISGYAEPA</sequence>
<reference evidence="7 8" key="1">
    <citation type="journal article" date="2018" name="Arch. Microbiol.">
        <title>New insights into the metabolic potential of the phototrophic purple bacterium Rhodopila globiformis DSM 161(T) from its draft genome sequence and evidence for a vanadium-dependent nitrogenase.</title>
        <authorList>
            <person name="Imhoff J.F."/>
            <person name="Rahn T."/>
            <person name="Kunzel S."/>
            <person name="Neulinger S.C."/>
        </authorList>
    </citation>
    <scope>NUCLEOTIDE SEQUENCE [LARGE SCALE GENOMIC DNA]</scope>
    <source>
        <strain evidence="7 8">DSM 161</strain>
    </source>
</reference>
<keyword evidence="4" id="KW-0560">Oxidoreductase</keyword>
<dbReference type="InterPro" id="IPR011051">
    <property type="entry name" value="RmlC_Cupin_sf"/>
</dbReference>
<keyword evidence="3 7" id="KW-0223">Dioxygenase</keyword>
<comment type="similarity">
    <text evidence="1">Belongs to the cysteine dioxygenase family.</text>
</comment>
<evidence type="ECO:0000256" key="3">
    <source>
        <dbReference type="ARBA" id="ARBA00022964"/>
    </source>
</evidence>
<organism evidence="7 8">
    <name type="scientific">Rhodopila globiformis</name>
    <name type="common">Rhodopseudomonas globiformis</name>
    <dbReference type="NCBI Taxonomy" id="1071"/>
    <lineage>
        <taxon>Bacteria</taxon>
        <taxon>Pseudomonadati</taxon>
        <taxon>Pseudomonadota</taxon>
        <taxon>Alphaproteobacteria</taxon>
        <taxon>Acetobacterales</taxon>
        <taxon>Acetobacteraceae</taxon>
        <taxon>Rhodopila</taxon>
    </lineage>
</organism>
<feature type="binding site" evidence="6">
    <location>
        <position position="143"/>
    </location>
    <ligand>
        <name>Fe cation</name>
        <dbReference type="ChEBI" id="CHEBI:24875"/>
        <note>catalytic</note>
    </ligand>
</feature>
<dbReference type="InterPro" id="IPR014710">
    <property type="entry name" value="RmlC-like_jellyroll"/>
</dbReference>
<keyword evidence="8" id="KW-1185">Reference proteome</keyword>
<evidence type="ECO:0000256" key="6">
    <source>
        <dbReference type="PIRSR" id="PIRSR610300-51"/>
    </source>
</evidence>
<accession>A0A2S6MWF3</accession>
<evidence type="ECO:0000313" key="8">
    <source>
        <dbReference type="Proteomes" id="UP000239724"/>
    </source>
</evidence>
<evidence type="ECO:0000313" key="7">
    <source>
        <dbReference type="EMBL" id="PPQ26692.1"/>
    </source>
</evidence>
<dbReference type="InterPro" id="IPR010300">
    <property type="entry name" value="CDO_1"/>
</dbReference>
<dbReference type="Pfam" id="PF05995">
    <property type="entry name" value="CDO_I"/>
    <property type="match status" value="1"/>
</dbReference>
<dbReference type="CDD" id="cd10548">
    <property type="entry name" value="cupin_CDO"/>
    <property type="match status" value="1"/>
</dbReference>
<feature type="binding site" evidence="6">
    <location>
        <position position="91"/>
    </location>
    <ligand>
        <name>Fe cation</name>
        <dbReference type="ChEBI" id="CHEBI:24875"/>
        <note>catalytic</note>
    </ligand>
</feature>
<dbReference type="EMBL" id="NHRY01000267">
    <property type="protein sequence ID" value="PPQ26692.1"/>
    <property type="molecule type" value="Genomic_DNA"/>
</dbReference>
<gene>
    <name evidence="7" type="ORF">CCS01_29460</name>
</gene>
<dbReference type="GO" id="GO:0008198">
    <property type="term" value="F:ferrous iron binding"/>
    <property type="evidence" value="ECO:0007669"/>
    <property type="project" value="TreeGrafter"/>
</dbReference>
<dbReference type="Proteomes" id="UP000239724">
    <property type="component" value="Unassembled WGS sequence"/>
</dbReference>
<evidence type="ECO:0000256" key="1">
    <source>
        <dbReference type="ARBA" id="ARBA00006622"/>
    </source>
</evidence>
<dbReference type="Gene3D" id="2.60.120.10">
    <property type="entry name" value="Jelly Rolls"/>
    <property type="match status" value="1"/>
</dbReference>
<evidence type="ECO:0000256" key="4">
    <source>
        <dbReference type="ARBA" id="ARBA00023002"/>
    </source>
</evidence>
<keyword evidence="5 6" id="KW-0408">Iron</keyword>